<feature type="binding site" evidence="11">
    <location>
        <position position="173"/>
    </location>
    <ligand>
        <name>Mg(2+)</name>
        <dbReference type="ChEBI" id="CHEBI:18420"/>
    </ligand>
</feature>
<evidence type="ECO:0000256" key="8">
    <source>
        <dbReference type="ARBA" id="ARBA00031306"/>
    </source>
</evidence>
<organism evidence="13 14">
    <name type="scientific">Chitinophaga skermanii</name>
    <dbReference type="NCBI Taxonomy" id="331697"/>
    <lineage>
        <taxon>Bacteria</taxon>
        <taxon>Pseudomonadati</taxon>
        <taxon>Bacteroidota</taxon>
        <taxon>Chitinophagia</taxon>
        <taxon>Chitinophagales</taxon>
        <taxon>Chitinophagaceae</taxon>
        <taxon>Chitinophaga</taxon>
    </lineage>
</organism>
<proteinExistence type="inferred from homology"/>
<feature type="signal peptide" evidence="12">
    <location>
        <begin position="1"/>
        <end position="30"/>
    </location>
</feature>
<keyword evidence="6 10" id="KW-0274">FAD</keyword>
<keyword evidence="7 10" id="KW-0460">Magnesium</keyword>
<keyword evidence="13" id="KW-0449">Lipoprotein</keyword>
<evidence type="ECO:0000256" key="4">
    <source>
        <dbReference type="ARBA" id="ARBA00022679"/>
    </source>
</evidence>
<evidence type="ECO:0000256" key="12">
    <source>
        <dbReference type="SAM" id="SignalP"/>
    </source>
</evidence>
<comment type="caution">
    <text evidence="13">The sequence shown here is derived from an EMBL/GenBank/DDBJ whole genome shotgun (WGS) entry which is preliminary data.</text>
</comment>
<keyword evidence="5 10" id="KW-0479">Metal-binding</keyword>
<dbReference type="Proteomes" id="UP000249547">
    <property type="component" value="Unassembled WGS sequence"/>
</dbReference>
<dbReference type="PANTHER" id="PTHR30040">
    <property type="entry name" value="THIAMINE BIOSYNTHESIS LIPOPROTEIN APBE"/>
    <property type="match status" value="1"/>
</dbReference>
<name>A0A327Q6Y0_9BACT</name>
<accession>A0A327Q6Y0</accession>
<evidence type="ECO:0000256" key="1">
    <source>
        <dbReference type="ARBA" id="ARBA00011955"/>
    </source>
</evidence>
<dbReference type="EMBL" id="QLLL01000008">
    <property type="protein sequence ID" value="RAJ00336.1"/>
    <property type="molecule type" value="Genomic_DNA"/>
</dbReference>
<feature type="chain" id="PRO_5039945885" description="FAD:protein FMN transferase" evidence="12">
    <location>
        <begin position="31"/>
        <end position="343"/>
    </location>
</feature>
<evidence type="ECO:0000256" key="5">
    <source>
        <dbReference type="ARBA" id="ARBA00022723"/>
    </source>
</evidence>
<dbReference type="GO" id="GO:0016740">
    <property type="term" value="F:transferase activity"/>
    <property type="evidence" value="ECO:0007669"/>
    <property type="project" value="UniProtKB-UniRule"/>
</dbReference>
<dbReference type="PANTHER" id="PTHR30040:SF2">
    <property type="entry name" value="FAD:PROTEIN FMN TRANSFERASE"/>
    <property type="match status" value="1"/>
</dbReference>
<dbReference type="AlphaFoldDB" id="A0A327Q6Y0"/>
<dbReference type="InterPro" id="IPR024932">
    <property type="entry name" value="ApbE"/>
</dbReference>
<feature type="binding site" evidence="11">
    <location>
        <position position="290"/>
    </location>
    <ligand>
        <name>Mg(2+)</name>
        <dbReference type="ChEBI" id="CHEBI:18420"/>
    </ligand>
</feature>
<evidence type="ECO:0000256" key="11">
    <source>
        <dbReference type="PIRSR" id="PIRSR006268-2"/>
    </source>
</evidence>
<comment type="cofactor">
    <cofactor evidence="11">
        <name>Mg(2+)</name>
        <dbReference type="ChEBI" id="CHEBI:18420"/>
    </cofactor>
    <cofactor evidence="11">
        <name>Mn(2+)</name>
        <dbReference type="ChEBI" id="CHEBI:29035"/>
    </cofactor>
    <text evidence="11">Magnesium. Can also use manganese.</text>
</comment>
<evidence type="ECO:0000256" key="2">
    <source>
        <dbReference type="ARBA" id="ARBA00016337"/>
    </source>
</evidence>
<comment type="catalytic activity">
    <reaction evidence="9 10">
        <text>L-threonyl-[protein] + FAD = FMN-L-threonyl-[protein] + AMP + H(+)</text>
        <dbReference type="Rhea" id="RHEA:36847"/>
        <dbReference type="Rhea" id="RHEA-COMP:11060"/>
        <dbReference type="Rhea" id="RHEA-COMP:11061"/>
        <dbReference type="ChEBI" id="CHEBI:15378"/>
        <dbReference type="ChEBI" id="CHEBI:30013"/>
        <dbReference type="ChEBI" id="CHEBI:57692"/>
        <dbReference type="ChEBI" id="CHEBI:74257"/>
        <dbReference type="ChEBI" id="CHEBI:456215"/>
        <dbReference type="EC" id="2.7.1.180"/>
    </reaction>
</comment>
<dbReference type="Pfam" id="PF02424">
    <property type="entry name" value="ApbE"/>
    <property type="match status" value="1"/>
</dbReference>
<dbReference type="Gene3D" id="3.10.520.10">
    <property type="entry name" value="ApbE-like domains"/>
    <property type="match status" value="1"/>
</dbReference>
<evidence type="ECO:0000313" key="13">
    <source>
        <dbReference type="EMBL" id="RAJ00336.1"/>
    </source>
</evidence>
<gene>
    <name evidence="13" type="ORF">LX64_04038</name>
</gene>
<comment type="similarity">
    <text evidence="10">Belongs to the ApbE family.</text>
</comment>
<reference evidence="13 14" key="1">
    <citation type="submission" date="2018-06" db="EMBL/GenBank/DDBJ databases">
        <title>Genomic Encyclopedia of Archaeal and Bacterial Type Strains, Phase II (KMG-II): from individual species to whole genera.</title>
        <authorList>
            <person name="Goeker M."/>
        </authorList>
    </citation>
    <scope>NUCLEOTIDE SEQUENCE [LARGE SCALE GENOMIC DNA]</scope>
    <source>
        <strain evidence="13 14">DSM 23857</strain>
    </source>
</reference>
<sequence>MPSNKAHFYTYSMKRFLLFVGILCATNSYAQQLFTLQGKAQGTYYIVKYVADSQRVTQAEVEALFSKMDSSLSLYKGYSRINYFNAHKSVEMDAYMETVVRKAMDTYQRTNGLFDITVKPLVDIWGFGVKRKQGVPAKDSIAALLPLVSTKYLSIKKHQLFKRKNNVEIDCNGIAQGYTTDVIADYLVSKNIERYLVDVGGELRAAGNNSQNKIWTVGIERPTSDGDDVIPSTALVSLHNKAIATSGNYRRFFDEGHTRFAHTINPKTGEALHNNIVSVTVIANDCITADAYDNVLILLGVEKGLDFVKKHPHLQLHAYYIYKNSDGNIEEKYSEGFAQYFVK</sequence>
<dbReference type="EC" id="2.7.1.180" evidence="1 10"/>
<dbReference type="GO" id="GO:0046872">
    <property type="term" value="F:metal ion binding"/>
    <property type="evidence" value="ECO:0007669"/>
    <property type="project" value="UniProtKB-UniRule"/>
</dbReference>
<keyword evidence="3 10" id="KW-0285">Flavoprotein</keyword>
<evidence type="ECO:0000256" key="9">
    <source>
        <dbReference type="ARBA" id="ARBA00048540"/>
    </source>
</evidence>
<dbReference type="SUPFAM" id="SSF143631">
    <property type="entry name" value="ApbE-like"/>
    <property type="match status" value="1"/>
</dbReference>
<protein>
    <recommendedName>
        <fullName evidence="2 10">FAD:protein FMN transferase</fullName>
        <ecNumber evidence="1 10">2.7.1.180</ecNumber>
    </recommendedName>
    <alternativeName>
        <fullName evidence="8 10">Flavin transferase</fullName>
    </alternativeName>
</protein>
<evidence type="ECO:0000256" key="7">
    <source>
        <dbReference type="ARBA" id="ARBA00022842"/>
    </source>
</evidence>
<keyword evidence="4 10" id="KW-0808">Transferase</keyword>
<evidence type="ECO:0000313" key="14">
    <source>
        <dbReference type="Proteomes" id="UP000249547"/>
    </source>
</evidence>
<evidence type="ECO:0000256" key="6">
    <source>
        <dbReference type="ARBA" id="ARBA00022827"/>
    </source>
</evidence>
<evidence type="ECO:0000256" key="3">
    <source>
        <dbReference type="ARBA" id="ARBA00022630"/>
    </source>
</evidence>
<keyword evidence="12" id="KW-0732">Signal</keyword>
<evidence type="ECO:0000256" key="10">
    <source>
        <dbReference type="PIRNR" id="PIRNR006268"/>
    </source>
</evidence>
<dbReference type="PIRSF" id="PIRSF006268">
    <property type="entry name" value="ApbE"/>
    <property type="match status" value="1"/>
</dbReference>
<keyword evidence="14" id="KW-1185">Reference proteome</keyword>
<dbReference type="InterPro" id="IPR003374">
    <property type="entry name" value="ApbE-like_sf"/>
</dbReference>